<dbReference type="RefSeq" id="WP_091516718.1">
    <property type="nucleotide sequence ID" value="NZ_FOLE01000017.1"/>
</dbReference>
<sequence length="458" mass="52610">METAKNVLDAWVETQNKAVSNMVETTKKFQESIAKGNVLEKGTDIYKDWFENQKTLMESAFSSAPVSVSPQVTQLTKNATDTYNELLNMQLSFAKTWADTFNKAASSATTPPFSQDAFLKEASRLYEKWNSLYQSWLGQATPQWSALKPADWSKAGNFDQLINASGVYFKLYETWQPLAQQWQKFSASATQVDADWWKKAYNPEAYKEVFDKMFGFANSERMKDYFNELSHFVSSYQDTFKHWQNTFNSQVQSFNKSMAHPSAYNFGESLQPFVNQIDKALEPLGRLLPEGKEKESYEAMLKVKEDFAQFWKKYTEFQYMVYNSGQKAMEMLMAEQTKKMSEGVPTIQSYNEFYSQWLNTTEKVMIETFGTEEFSTTQGEMLRLGLGIKHSLEKQIEKALSSYPVVSRTEADEMAQTIHELRNRVRQLERALDTTPAAAVLVTDEEKAVKKNGTKPKA</sequence>
<evidence type="ECO:0000313" key="4">
    <source>
        <dbReference type="EMBL" id="SFC98937.1"/>
    </source>
</evidence>
<evidence type="ECO:0000256" key="1">
    <source>
        <dbReference type="ARBA" id="ARBA00004683"/>
    </source>
</evidence>
<dbReference type="Proteomes" id="UP000199514">
    <property type="component" value="Unassembled WGS sequence"/>
</dbReference>
<reference evidence="4 5" key="1">
    <citation type="submission" date="2016-10" db="EMBL/GenBank/DDBJ databases">
        <authorList>
            <person name="de Groot N.N."/>
        </authorList>
    </citation>
    <scope>NUCLEOTIDE SEQUENCE [LARGE SCALE GENOMIC DNA]</scope>
    <source>
        <strain evidence="4 5">DSM 6793</strain>
    </source>
</reference>
<dbReference type="GO" id="GO:0042619">
    <property type="term" value="P:poly-hydroxybutyrate biosynthetic process"/>
    <property type="evidence" value="ECO:0007669"/>
    <property type="project" value="UniProtKB-KW"/>
</dbReference>
<keyword evidence="5" id="KW-1185">Reference proteome</keyword>
<dbReference type="AlphaFoldDB" id="A0A1I1NN28"/>
<dbReference type="STRING" id="927664.SAMN05421780_1175"/>
<evidence type="ECO:0000313" key="5">
    <source>
        <dbReference type="Proteomes" id="UP000199514"/>
    </source>
</evidence>
<dbReference type="OrthoDB" id="978367at2"/>
<organism evidence="4 5">
    <name type="scientific">Flexibacter flexilis DSM 6793</name>
    <dbReference type="NCBI Taxonomy" id="927664"/>
    <lineage>
        <taxon>Bacteria</taxon>
        <taxon>Pseudomonadati</taxon>
        <taxon>Bacteroidota</taxon>
        <taxon>Cytophagia</taxon>
        <taxon>Cytophagales</taxon>
        <taxon>Flexibacteraceae</taxon>
        <taxon>Flexibacter</taxon>
    </lineage>
</organism>
<accession>A0A1I1NN28</accession>
<protein>
    <recommendedName>
        <fullName evidence="2">Poly(3-hydroxyalkanoate) polymerase subunit PhaE</fullName>
    </recommendedName>
</protein>
<dbReference type="UniPathway" id="UPA00917"/>
<dbReference type="Pfam" id="PF09712">
    <property type="entry name" value="PHA_synth_III_E"/>
    <property type="match status" value="1"/>
</dbReference>
<dbReference type="EMBL" id="FOLE01000017">
    <property type="protein sequence ID" value="SFC98937.1"/>
    <property type="molecule type" value="Genomic_DNA"/>
</dbReference>
<keyword evidence="3" id="KW-0583">PHB biosynthesis</keyword>
<evidence type="ECO:0000256" key="3">
    <source>
        <dbReference type="ARBA" id="ARBA00022752"/>
    </source>
</evidence>
<comment type="pathway">
    <text evidence="1">Biopolymer metabolism; poly-(R)-3-hydroxybutanoate biosynthesis.</text>
</comment>
<name>A0A1I1NN28_9BACT</name>
<proteinExistence type="predicted"/>
<gene>
    <name evidence="4" type="ORF">SAMN05421780_1175</name>
</gene>
<evidence type="ECO:0000256" key="2">
    <source>
        <dbReference type="ARBA" id="ARBA00019066"/>
    </source>
</evidence>
<dbReference type="InterPro" id="IPR010123">
    <property type="entry name" value="PHA_synth_III_E"/>
</dbReference>